<organism evidence="9 10">
    <name type="scientific">Salinirubellus salinus</name>
    <dbReference type="NCBI Taxonomy" id="1364945"/>
    <lineage>
        <taxon>Archaea</taxon>
        <taxon>Methanobacteriati</taxon>
        <taxon>Methanobacteriota</taxon>
        <taxon>Stenosarchaea group</taxon>
        <taxon>Halobacteria</taxon>
        <taxon>Halobacteriales</taxon>
        <taxon>Natronomonadaceae</taxon>
        <taxon>Salinirubellus</taxon>
    </lineage>
</organism>
<evidence type="ECO:0000259" key="8">
    <source>
        <dbReference type="PROSITE" id="PS50928"/>
    </source>
</evidence>
<evidence type="ECO:0000256" key="5">
    <source>
        <dbReference type="ARBA" id="ARBA00022989"/>
    </source>
</evidence>
<feature type="transmembrane region" description="Helical" evidence="7">
    <location>
        <begin position="108"/>
        <end position="129"/>
    </location>
</feature>
<dbReference type="InterPro" id="IPR000515">
    <property type="entry name" value="MetI-like"/>
</dbReference>
<keyword evidence="3" id="KW-1003">Cell membrane</keyword>
<evidence type="ECO:0000256" key="3">
    <source>
        <dbReference type="ARBA" id="ARBA00022475"/>
    </source>
</evidence>
<dbReference type="PANTHER" id="PTHR43163:SF6">
    <property type="entry name" value="DIPEPTIDE TRANSPORT SYSTEM PERMEASE PROTEIN DPPB-RELATED"/>
    <property type="match status" value="1"/>
</dbReference>
<keyword evidence="2 7" id="KW-0813">Transport</keyword>
<feature type="transmembrane region" description="Helical" evidence="7">
    <location>
        <begin position="202"/>
        <end position="220"/>
    </location>
</feature>
<dbReference type="PROSITE" id="PS50928">
    <property type="entry name" value="ABC_TM1"/>
    <property type="match status" value="1"/>
</dbReference>
<dbReference type="KEGG" id="ssai:N0B31_15705"/>
<dbReference type="Pfam" id="PF00528">
    <property type="entry name" value="BPD_transp_1"/>
    <property type="match status" value="1"/>
</dbReference>
<evidence type="ECO:0000313" key="10">
    <source>
        <dbReference type="Proteomes" id="UP001057580"/>
    </source>
</evidence>
<dbReference type="InterPro" id="IPR035906">
    <property type="entry name" value="MetI-like_sf"/>
</dbReference>
<feature type="transmembrane region" description="Helical" evidence="7">
    <location>
        <begin position="256"/>
        <end position="283"/>
    </location>
</feature>
<evidence type="ECO:0000256" key="2">
    <source>
        <dbReference type="ARBA" id="ARBA00022448"/>
    </source>
</evidence>
<dbReference type="Gene3D" id="1.10.3720.10">
    <property type="entry name" value="MetI-like"/>
    <property type="match status" value="1"/>
</dbReference>
<protein>
    <submittedName>
        <fullName evidence="9">ABC transporter permease</fullName>
    </submittedName>
</protein>
<dbReference type="Proteomes" id="UP001057580">
    <property type="component" value="Chromosome"/>
</dbReference>
<dbReference type="GO" id="GO:0055085">
    <property type="term" value="P:transmembrane transport"/>
    <property type="evidence" value="ECO:0007669"/>
    <property type="project" value="InterPro"/>
</dbReference>
<accession>A0A9E7R0W1</accession>
<comment type="subcellular location">
    <subcellularLocation>
        <location evidence="1 7">Cell membrane</location>
        <topology evidence="1 7">Multi-pass membrane protein</topology>
    </subcellularLocation>
</comment>
<reference evidence="9" key="1">
    <citation type="submission" date="2022-09" db="EMBL/GenBank/DDBJ databases">
        <title>Diverse halophilic archaea isolated from saline environments.</title>
        <authorList>
            <person name="Cui H.-L."/>
        </authorList>
    </citation>
    <scope>NUCLEOTIDE SEQUENCE</scope>
    <source>
        <strain evidence="9">ZS-35-S2</strain>
    </source>
</reference>
<feature type="domain" description="ABC transmembrane type-1" evidence="8">
    <location>
        <begin position="102"/>
        <end position="322"/>
    </location>
</feature>
<evidence type="ECO:0000256" key="4">
    <source>
        <dbReference type="ARBA" id="ARBA00022692"/>
    </source>
</evidence>
<evidence type="ECO:0000256" key="6">
    <source>
        <dbReference type="ARBA" id="ARBA00023136"/>
    </source>
</evidence>
<comment type="similarity">
    <text evidence="7">Belongs to the binding-protein-dependent transport system permease family.</text>
</comment>
<evidence type="ECO:0000256" key="1">
    <source>
        <dbReference type="ARBA" id="ARBA00004651"/>
    </source>
</evidence>
<keyword evidence="5 7" id="KW-1133">Transmembrane helix</keyword>
<sequence>MSMRWYVARRLAWAAVATLVVLSGYFVLLQLAPGDGRAAFAFSAATEGGNATAAKETFDQVRGIGGPLHEQYIDFMSNMLVGDWGWSFTRNEPVIDAMAKAYPYSLQYAVPSTLLAIVFGYGIGLYSATHQYTLTDYFGTFVAFFGISIPNFWFGIMLILVFAVSAPEVTLFGVELLPLPSFYQTGVVEEHGIFSYENVRQLIMPIVVLTTASIAANMRYSRAEALEYVHAEFVKTARAKGAGDWRILTRHILRPAMVPLMTIFIADLLGLLFAGAYLTEVVFQIPGLALLSFNALINQDTPLVMATTLVPVLLFLVGNLLQDLAYTVLDPRIDYGDR</sequence>
<evidence type="ECO:0000256" key="7">
    <source>
        <dbReference type="RuleBase" id="RU363032"/>
    </source>
</evidence>
<feature type="transmembrane region" description="Helical" evidence="7">
    <location>
        <begin position="12"/>
        <end position="32"/>
    </location>
</feature>
<proteinExistence type="inferred from homology"/>
<name>A0A9E7R0W1_9EURY</name>
<keyword evidence="10" id="KW-1185">Reference proteome</keyword>
<dbReference type="CDD" id="cd06261">
    <property type="entry name" value="TM_PBP2"/>
    <property type="match status" value="1"/>
</dbReference>
<dbReference type="GO" id="GO:0005886">
    <property type="term" value="C:plasma membrane"/>
    <property type="evidence" value="ECO:0007669"/>
    <property type="project" value="UniProtKB-SubCell"/>
</dbReference>
<dbReference type="RefSeq" id="WP_260592570.1">
    <property type="nucleotide sequence ID" value="NZ_CP104003.1"/>
</dbReference>
<feature type="transmembrane region" description="Helical" evidence="7">
    <location>
        <begin position="141"/>
        <end position="164"/>
    </location>
</feature>
<dbReference type="SUPFAM" id="SSF161098">
    <property type="entry name" value="MetI-like"/>
    <property type="match status" value="1"/>
</dbReference>
<dbReference type="GeneID" id="74943897"/>
<evidence type="ECO:0000313" key="9">
    <source>
        <dbReference type="EMBL" id="UWM53576.1"/>
    </source>
</evidence>
<dbReference type="EMBL" id="CP104003">
    <property type="protein sequence ID" value="UWM53576.1"/>
    <property type="molecule type" value="Genomic_DNA"/>
</dbReference>
<keyword evidence="4 7" id="KW-0812">Transmembrane</keyword>
<dbReference type="AlphaFoldDB" id="A0A9E7R0W1"/>
<gene>
    <name evidence="9" type="ORF">N0B31_15705</name>
</gene>
<keyword evidence="6 7" id="KW-0472">Membrane</keyword>
<feature type="transmembrane region" description="Helical" evidence="7">
    <location>
        <begin position="303"/>
        <end position="321"/>
    </location>
</feature>
<dbReference type="PANTHER" id="PTHR43163">
    <property type="entry name" value="DIPEPTIDE TRANSPORT SYSTEM PERMEASE PROTEIN DPPB-RELATED"/>
    <property type="match status" value="1"/>
</dbReference>